<evidence type="ECO:0000313" key="3">
    <source>
        <dbReference type="EMBL" id="KRW98781.1"/>
    </source>
</evidence>
<keyword evidence="1" id="KW-0175">Coiled coil</keyword>
<gene>
    <name evidence="3" type="ORF">PPERSA_03916</name>
</gene>
<feature type="region of interest" description="Disordered" evidence="2">
    <location>
        <begin position="293"/>
        <end position="314"/>
    </location>
</feature>
<reference evidence="3 4" key="1">
    <citation type="journal article" date="2015" name="Sci. Rep.">
        <title>Genome of the facultative scuticociliatosis pathogen Pseudocohnilembus persalinus provides insight into its virulence through horizontal gene transfer.</title>
        <authorList>
            <person name="Xiong J."/>
            <person name="Wang G."/>
            <person name="Cheng J."/>
            <person name="Tian M."/>
            <person name="Pan X."/>
            <person name="Warren A."/>
            <person name="Jiang C."/>
            <person name="Yuan D."/>
            <person name="Miao W."/>
        </authorList>
    </citation>
    <scope>NUCLEOTIDE SEQUENCE [LARGE SCALE GENOMIC DNA]</scope>
    <source>
        <strain evidence="3">36N120E</strain>
    </source>
</reference>
<organism evidence="3 4">
    <name type="scientific">Pseudocohnilembus persalinus</name>
    <name type="common">Ciliate</name>
    <dbReference type="NCBI Taxonomy" id="266149"/>
    <lineage>
        <taxon>Eukaryota</taxon>
        <taxon>Sar</taxon>
        <taxon>Alveolata</taxon>
        <taxon>Ciliophora</taxon>
        <taxon>Intramacronucleata</taxon>
        <taxon>Oligohymenophorea</taxon>
        <taxon>Scuticociliatia</taxon>
        <taxon>Philasterida</taxon>
        <taxon>Pseudocohnilembidae</taxon>
        <taxon>Pseudocohnilembus</taxon>
    </lineage>
</organism>
<evidence type="ECO:0000256" key="2">
    <source>
        <dbReference type="SAM" id="MobiDB-lite"/>
    </source>
</evidence>
<dbReference type="OrthoDB" id="10255128at2759"/>
<proteinExistence type="predicted"/>
<dbReference type="OMA" id="NKECNME"/>
<keyword evidence="4" id="KW-1185">Reference proteome</keyword>
<evidence type="ECO:0000256" key="1">
    <source>
        <dbReference type="SAM" id="Coils"/>
    </source>
</evidence>
<protein>
    <submittedName>
        <fullName evidence="3">Uncharacterized protein</fullName>
    </submittedName>
</protein>
<accession>A0A0V0Q965</accession>
<dbReference type="Proteomes" id="UP000054937">
    <property type="component" value="Unassembled WGS sequence"/>
</dbReference>
<comment type="caution">
    <text evidence="3">The sequence shown here is derived from an EMBL/GenBank/DDBJ whole genome shotgun (WGS) entry which is preliminary data.</text>
</comment>
<dbReference type="EMBL" id="LDAU01000231">
    <property type="protein sequence ID" value="KRW98781.1"/>
    <property type="molecule type" value="Genomic_DNA"/>
</dbReference>
<evidence type="ECO:0000313" key="4">
    <source>
        <dbReference type="Proteomes" id="UP000054937"/>
    </source>
</evidence>
<sequence length="642" mass="76970">MENIRQLEKFYKMILERMEIEKDYSQKILQENLENLFEKFQQSSKHFQEFAIQSDIASINEANPDQMKKKNQLYLKMAQYFNEQESTRIKYTQAKESHNNLLLKVYQKITQINKRLKQMNIQRSEFFKDMVNRIMVSEVSYIRNMQYDADQLLNQLETSDKQQKQIKEQIEKINTPHEDEMHFYKQQVYYHPLLVDKFETCLTNLCFQIYKKSYSKIQQAVKQAHLGKSPQFYYNQQAIQDNDHIQIQNQEDMINAFHTIGEDLQLEIELKDVKSTFQDFCCDLTQELLINNENNSQNNEKNSNNNRNNENQQDMKNNSKFQEFVEKTKQNQNKEIQLLINGKQFNQDQIFSQIYDIVLMIFDIKKYDQKVISQYLDFCSFFRLLMIYLIESFRIKNKLNLQPQLFDKLSKQFIPLFIEKSYQHQEIKLLQRIFLMSFTMYKQEKQENQKDKKIYVQDLLTSLPLIQNQDIWEAFIYYTIQSDIIKKLKMDDEGKYPKDKLENMMHSTLFTVALQMIKFKLNIGMIKRIIAKFGQNFGLSDQLIISILNYIEEDDKIQNPQNYTNNNNSNNGSNQSTLRTQSVIQMPSNQNNNNINQVKNTTLNFNKLGINNYSQIKETGYKMNKNDEFQPKKLSFKIQKKN</sequence>
<feature type="coiled-coil region" evidence="1">
    <location>
        <begin position="142"/>
        <end position="169"/>
    </location>
</feature>
<name>A0A0V0Q965_PSEPJ</name>
<dbReference type="InParanoid" id="A0A0V0Q965"/>
<dbReference type="AlphaFoldDB" id="A0A0V0Q965"/>